<dbReference type="PANTHER" id="PTHR30160:SF15">
    <property type="entry name" value="GLYCOSYLTRANSFERASE HI_0523-RELATED"/>
    <property type="match status" value="1"/>
</dbReference>
<accession>A0A223N0Y9</accession>
<dbReference type="Proteomes" id="UP000215148">
    <property type="component" value="Chromosome 1"/>
</dbReference>
<dbReference type="KEGG" id="vqi:CCZ37_12580"/>
<proteinExistence type="predicted"/>
<dbReference type="AlphaFoldDB" id="A0A223N0Y9"/>
<protein>
    <submittedName>
        <fullName evidence="3">ADP-heptose--LPS heptosyltransferase</fullName>
    </submittedName>
</protein>
<keyword evidence="4" id="KW-1185">Reference proteome</keyword>
<reference evidence="3 4" key="1">
    <citation type="submission" date="2017-08" db="EMBL/GenBank/DDBJ databases">
        <title>The Vibrio qinghaiensis sp.-Q67 is a luminous bacteria isolated firstly from Qinghai lake, Qinghai province, China, which has been proved to be very sensitive to detect environmental and food pollutants. Therefore, complete genome analysis of V. qinghaiensis sp.-Q67 highlights the potential application of this strain on detection of hazards in the contaminated environments.</title>
        <authorList>
            <person name="Gong L."/>
        </authorList>
    </citation>
    <scope>NUCLEOTIDE SEQUENCE [LARGE SCALE GENOMIC DNA]</scope>
    <source>
        <strain evidence="3 4">Q67</strain>
    </source>
</reference>
<evidence type="ECO:0000313" key="4">
    <source>
        <dbReference type="Proteomes" id="UP000215148"/>
    </source>
</evidence>
<keyword evidence="1" id="KW-0328">Glycosyltransferase</keyword>
<dbReference type="GO" id="GO:0005829">
    <property type="term" value="C:cytosol"/>
    <property type="evidence" value="ECO:0007669"/>
    <property type="project" value="TreeGrafter"/>
</dbReference>
<dbReference type="InterPro" id="IPR002201">
    <property type="entry name" value="Glyco_trans_9"/>
</dbReference>
<keyword evidence="2 3" id="KW-0808">Transferase</keyword>
<organism evidence="3 4">
    <name type="scientific">Vibrio qinghaiensis</name>
    <dbReference type="NCBI Taxonomy" id="2025808"/>
    <lineage>
        <taxon>Bacteria</taxon>
        <taxon>Pseudomonadati</taxon>
        <taxon>Pseudomonadota</taxon>
        <taxon>Gammaproteobacteria</taxon>
        <taxon>Vibrionales</taxon>
        <taxon>Vibrionaceae</taxon>
        <taxon>Vibrio</taxon>
    </lineage>
</organism>
<evidence type="ECO:0000256" key="1">
    <source>
        <dbReference type="ARBA" id="ARBA00022676"/>
    </source>
</evidence>
<dbReference type="SUPFAM" id="SSF53756">
    <property type="entry name" value="UDP-Glycosyltransferase/glycogen phosphorylase"/>
    <property type="match status" value="1"/>
</dbReference>
<dbReference type="CDD" id="cd03789">
    <property type="entry name" value="GT9_LPS_heptosyltransferase"/>
    <property type="match status" value="1"/>
</dbReference>
<evidence type="ECO:0000313" key="3">
    <source>
        <dbReference type="EMBL" id="ASU23377.1"/>
    </source>
</evidence>
<dbReference type="RefSeq" id="WP_094500695.1">
    <property type="nucleotide sequence ID" value="NZ_CAWNHI010000001.1"/>
</dbReference>
<sequence>MNKLLVIRNDKIGDFMLAWPSFAMLKASLPDCHITALVPSYTVALAELCPWIDSVLIDPTDKGSKHAQRDLITKIKAEHFDASINLFSTTYNAKLVWKSKIPYRLAPATKLAQIFYNKRIKQKRSQSAKPEFEYNLDLIRSFLSDIGCKAVEPSPPYLTFSAQRLNGQKNKLAKQLQLDSTKSWVYVHAGSGGSANNLSLAQYADLIVGLEGNFDVVLTAGPGEEQKAAQLQSLMRERGRASALYDKNDGLVDFACSIACADLFVAGSTGPLHIAATLDVPTVGFFPGKRSSTPLRWKPLNSEGRHLAFCPPKGHDEKIQADMSRINIDVALDKLNPWVSQYLS</sequence>
<name>A0A223N0Y9_9VIBR</name>
<dbReference type="FunFam" id="3.40.50.2000:FF:000211">
    <property type="entry name" value="ADP-heptose:LPS heptosyltransferase II"/>
    <property type="match status" value="1"/>
</dbReference>
<dbReference type="GO" id="GO:0008713">
    <property type="term" value="F:ADP-heptose-lipopolysaccharide heptosyltransferase activity"/>
    <property type="evidence" value="ECO:0007669"/>
    <property type="project" value="TreeGrafter"/>
</dbReference>
<dbReference type="PANTHER" id="PTHR30160">
    <property type="entry name" value="TETRAACYLDISACCHARIDE 4'-KINASE-RELATED"/>
    <property type="match status" value="1"/>
</dbReference>
<dbReference type="EMBL" id="CP022741">
    <property type="protein sequence ID" value="ASU23377.1"/>
    <property type="molecule type" value="Genomic_DNA"/>
</dbReference>
<evidence type="ECO:0000256" key="2">
    <source>
        <dbReference type="ARBA" id="ARBA00022679"/>
    </source>
</evidence>
<dbReference type="InterPro" id="IPR051199">
    <property type="entry name" value="LPS_LOS_Heptosyltrfase"/>
</dbReference>
<dbReference type="Pfam" id="PF01075">
    <property type="entry name" value="Glyco_transf_9"/>
    <property type="match status" value="1"/>
</dbReference>
<dbReference type="GO" id="GO:0009244">
    <property type="term" value="P:lipopolysaccharide core region biosynthetic process"/>
    <property type="evidence" value="ECO:0007669"/>
    <property type="project" value="TreeGrafter"/>
</dbReference>
<gene>
    <name evidence="3" type="ORF">CCZ37_12580</name>
</gene>
<dbReference type="Gene3D" id="3.40.50.2000">
    <property type="entry name" value="Glycogen Phosphorylase B"/>
    <property type="match status" value="2"/>
</dbReference>